<comment type="caution">
    <text evidence="2">The sequence shown here is derived from an EMBL/GenBank/DDBJ whole genome shotgun (WGS) entry which is preliminary data.</text>
</comment>
<keyword evidence="3" id="KW-1185">Reference proteome</keyword>
<dbReference type="InterPro" id="IPR004360">
    <property type="entry name" value="Glyas_Fos-R_dOase_dom"/>
</dbReference>
<evidence type="ECO:0000313" key="2">
    <source>
        <dbReference type="EMBL" id="MFD2214644.1"/>
    </source>
</evidence>
<evidence type="ECO:0000313" key="3">
    <source>
        <dbReference type="Proteomes" id="UP001597318"/>
    </source>
</evidence>
<accession>A0ABW5BYE1</accession>
<name>A0ABW5BYE1_9BACI</name>
<feature type="domain" description="VOC" evidence="1">
    <location>
        <begin position="14"/>
        <end position="151"/>
    </location>
</feature>
<dbReference type="Gene3D" id="3.10.180.10">
    <property type="entry name" value="2,3-Dihydroxybiphenyl 1,2-Dioxygenase, domain 1"/>
    <property type="match status" value="1"/>
</dbReference>
<dbReference type="InterPro" id="IPR037523">
    <property type="entry name" value="VOC_core"/>
</dbReference>
<dbReference type="CDD" id="cd06587">
    <property type="entry name" value="VOC"/>
    <property type="match status" value="1"/>
</dbReference>
<protein>
    <submittedName>
        <fullName evidence="2">VOC family protein</fullName>
    </submittedName>
</protein>
<evidence type="ECO:0000259" key="1">
    <source>
        <dbReference type="PROSITE" id="PS51819"/>
    </source>
</evidence>
<dbReference type="Pfam" id="PF00903">
    <property type="entry name" value="Glyoxalase"/>
    <property type="match status" value="1"/>
</dbReference>
<dbReference type="RefSeq" id="WP_247343278.1">
    <property type="nucleotide sequence ID" value="NZ_CP095550.1"/>
</dbReference>
<sequence length="151" mass="17383">MKKDLGGLEEDITGVTCIYILVKDVYESIKWYQKNLGCAPTSHNPVSPGMQRSILRFPDHNGTIPGPGLRQTTPAIFLVTDKTREERVDHTVESKNLHPLVCFITPRIQEMYIRFIENGVEIVDEISDDRPVGDHFKFYDLDRNLLEIWQP</sequence>
<organism evidence="2 3">
    <name type="scientific">Metabacillus endolithicus</name>
    <dbReference type="NCBI Taxonomy" id="1535204"/>
    <lineage>
        <taxon>Bacteria</taxon>
        <taxon>Bacillati</taxon>
        <taxon>Bacillota</taxon>
        <taxon>Bacilli</taxon>
        <taxon>Bacillales</taxon>
        <taxon>Bacillaceae</taxon>
        <taxon>Metabacillus</taxon>
    </lineage>
</organism>
<proteinExistence type="predicted"/>
<dbReference type="InterPro" id="IPR029068">
    <property type="entry name" value="Glyas_Bleomycin-R_OHBP_Dase"/>
</dbReference>
<gene>
    <name evidence="2" type="ORF">ACFSKK_13205</name>
</gene>
<dbReference type="SUPFAM" id="SSF54593">
    <property type="entry name" value="Glyoxalase/Bleomycin resistance protein/Dihydroxybiphenyl dioxygenase"/>
    <property type="match status" value="1"/>
</dbReference>
<dbReference type="PROSITE" id="PS51819">
    <property type="entry name" value="VOC"/>
    <property type="match status" value="1"/>
</dbReference>
<dbReference type="Proteomes" id="UP001597318">
    <property type="component" value="Unassembled WGS sequence"/>
</dbReference>
<dbReference type="EMBL" id="JBHUIK010000002">
    <property type="protein sequence ID" value="MFD2214644.1"/>
    <property type="molecule type" value="Genomic_DNA"/>
</dbReference>
<reference evidence="3" key="1">
    <citation type="journal article" date="2019" name="Int. J. Syst. Evol. Microbiol.">
        <title>The Global Catalogue of Microorganisms (GCM) 10K type strain sequencing project: providing services to taxonomists for standard genome sequencing and annotation.</title>
        <authorList>
            <consortium name="The Broad Institute Genomics Platform"/>
            <consortium name="The Broad Institute Genome Sequencing Center for Infectious Disease"/>
            <person name="Wu L."/>
            <person name="Ma J."/>
        </authorList>
    </citation>
    <scope>NUCLEOTIDE SEQUENCE [LARGE SCALE GENOMIC DNA]</scope>
    <source>
        <strain evidence="3">CGMCC 1.15474</strain>
    </source>
</reference>